<sequence>MASSSSPQESFPSLPTLYFKDRCSLPVLTAASSNNNNVDDDVPLLPAELTHSILVEYSTWGDLAKLACVQRQWQTLVADAAQESQQAMWDLAQALLHGHSGLQTNPELAMKYLLQLSNMQIDVETGFPTVATTTHNNINNNNKPFAPAMREIATNYLLGHGVAHDSAQGVAWLKASHVHGQDVDAAYELAQILEHGRHGVDIDVYDAFAWFEKAAQSGHVEAMAELALCYELGCGVEQSDEKALEWYRKAALEGHGTAKYSVGEFFEEARGVPQSDEEAALWYYKAALDGDEDGQVALRRLEDIARIVVPGAGRLLDG</sequence>
<dbReference type="Gene3D" id="1.25.40.10">
    <property type="entry name" value="Tetratricopeptide repeat domain"/>
    <property type="match status" value="2"/>
</dbReference>
<dbReference type="InterPro" id="IPR011990">
    <property type="entry name" value="TPR-like_helical_dom_sf"/>
</dbReference>
<evidence type="ECO:0000313" key="2">
    <source>
        <dbReference type="EMBL" id="CAD9959041.1"/>
    </source>
</evidence>
<accession>A0A6U3A898</accession>
<dbReference type="InterPro" id="IPR052945">
    <property type="entry name" value="Mitotic_Regulator"/>
</dbReference>
<proteinExistence type="predicted"/>
<dbReference type="SMART" id="SM00671">
    <property type="entry name" value="SEL1"/>
    <property type="match status" value="5"/>
</dbReference>
<dbReference type="SUPFAM" id="SSF81901">
    <property type="entry name" value="HCP-like"/>
    <property type="match status" value="1"/>
</dbReference>
<dbReference type="PANTHER" id="PTHR43628:SF1">
    <property type="entry name" value="CHITIN SYNTHASE REGULATORY FACTOR 2-RELATED"/>
    <property type="match status" value="1"/>
</dbReference>
<dbReference type="PANTHER" id="PTHR43628">
    <property type="entry name" value="ACTIVATOR OF C KINASE PROTEIN 1-RELATED"/>
    <property type="match status" value="1"/>
</dbReference>
<evidence type="ECO:0000313" key="1">
    <source>
        <dbReference type="EMBL" id="CAD9959036.1"/>
    </source>
</evidence>
<gene>
    <name evidence="1" type="ORF">APAL1065_LOCUS9003</name>
    <name evidence="2" type="ORF">APAL1065_LOCUS9005</name>
</gene>
<evidence type="ECO:0008006" key="3">
    <source>
        <dbReference type="Google" id="ProtNLM"/>
    </source>
</evidence>
<organism evidence="2">
    <name type="scientific">Entomoneis paludosa</name>
    <dbReference type="NCBI Taxonomy" id="265537"/>
    <lineage>
        <taxon>Eukaryota</taxon>
        <taxon>Sar</taxon>
        <taxon>Stramenopiles</taxon>
        <taxon>Ochrophyta</taxon>
        <taxon>Bacillariophyta</taxon>
        <taxon>Bacillariophyceae</taxon>
        <taxon>Bacillariophycidae</taxon>
        <taxon>Entomoneidaceae</taxon>
        <taxon>Entomoneis</taxon>
    </lineage>
</organism>
<dbReference type="Pfam" id="PF08238">
    <property type="entry name" value="Sel1"/>
    <property type="match status" value="5"/>
</dbReference>
<name>A0A6U3A898_9STRA</name>
<dbReference type="InterPro" id="IPR006597">
    <property type="entry name" value="Sel1-like"/>
</dbReference>
<protein>
    <recommendedName>
        <fullName evidence="3">F-box domain-containing protein</fullName>
    </recommendedName>
</protein>
<dbReference type="EMBL" id="HBHT01013438">
    <property type="protein sequence ID" value="CAD9959041.1"/>
    <property type="molecule type" value="Transcribed_RNA"/>
</dbReference>
<dbReference type="AlphaFoldDB" id="A0A6U3A898"/>
<reference evidence="2" key="1">
    <citation type="submission" date="2021-01" db="EMBL/GenBank/DDBJ databases">
        <authorList>
            <person name="Corre E."/>
            <person name="Pelletier E."/>
            <person name="Niang G."/>
            <person name="Scheremetjew M."/>
            <person name="Finn R."/>
            <person name="Kale V."/>
            <person name="Holt S."/>
            <person name="Cochrane G."/>
            <person name="Meng A."/>
            <person name="Brown T."/>
            <person name="Cohen L."/>
        </authorList>
    </citation>
    <scope>NUCLEOTIDE SEQUENCE</scope>
    <source>
        <strain evidence="2">CCMP125</strain>
    </source>
</reference>
<dbReference type="EMBL" id="HBHT01013436">
    <property type="protein sequence ID" value="CAD9959036.1"/>
    <property type="molecule type" value="Transcribed_RNA"/>
</dbReference>